<sequence>MQNELNIIDALFLRQPSYIVLISSLLPNLEEVVADVAKDLNFTYLCFNHIETDYNPVNKRVHQLLEKKQQGIIVCGSSFPTDKLDFHVNYHVHLSLNKTMFSELKIKTDYDTYTEGLKSNFINKYINIKPEFDVQKIGDEIFNRIINHIDSLVHVKK</sequence>
<dbReference type="EMBL" id="MN740612">
    <property type="protein sequence ID" value="QHU35798.1"/>
    <property type="molecule type" value="Genomic_DNA"/>
</dbReference>
<proteinExistence type="predicted"/>
<dbReference type="AlphaFoldDB" id="A0A6C0M0H7"/>
<organism evidence="1">
    <name type="scientific">viral metagenome</name>
    <dbReference type="NCBI Taxonomy" id="1070528"/>
    <lineage>
        <taxon>unclassified sequences</taxon>
        <taxon>metagenomes</taxon>
        <taxon>organismal metagenomes</taxon>
    </lineage>
</organism>
<reference evidence="1" key="1">
    <citation type="journal article" date="2020" name="Nature">
        <title>Giant virus diversity and host interactions through global metagenomics.</title>
        <authorList>
            <person name="Schulz F."/>
            <person name="Roux S."/>
            <person name="Paez-Espino D."/>
            <person name="Jungbluth S."/>
            <person name="Walsh D.A."/>
            <person name="Denef V.J."/>
            <person name="McMahon K.D."/>
            <person name="Konstantinidis K.T."/>
            <person name="Eloe-Fadrosh E.A."/>
            <person name="Kyrpides N.C."/>
            <person name="Woyke T."/>
        </authorList>
    </citation>
    <scope>NUCLEOTIDE SEQUENCE</scope>
    <source>
        <strain evidence="1">GVMAG-S-1035085-51</strain>
    </source>
</reference>
<name>A0A6C0M0H7_9ZZZZ</name>
<evidence type="ECO:0000313" key="1">
    <source>
        <dbReference type="EMBL" id="QHU35798.1"/>
    </source>
</evidence>
<accession>A0A6C0M0H7</accession>
<protein>
    <submittedName>
        <fullName evidence="1">Uncharacterized protein</fullName>
    </submittedName>
</protein>